<evidence type="ECO:0000256" key="9">
    <source>
        <dbReference type="ARBA" id="ARBA00023159"/>
    </source>
</evidence>
<dbReference type="InterPro" id="IPR003389">
    <property type="entry name" value="Adeno_IVa2"/>
</dbReference>
<proteinExistence type="predicted"/>
<dbReference type="Pfam" id="PF02456">
    <property type="entry name" value="Adeno_IVa2"/>
    <property type="match status" value="1"/>
</dbReference>
<dbReference type="GO" id="GO:0044423">
    <property type="term" value="C:virion component"/>
    <property type="evidence" value="ECO:0007669"/>
    <property type="project" value="UniProtKB-KW"/>
</dbReference>
<keyword evidence="10" id="KW-0804">Transcription</keyword>
<accession>A0A7R7FS24</accession>
<evidence type="ECO:0000256" key="3">
    <source>
        <dbReference type="ARBA" id="ARBA00022612"/>
    </source>
</evidence>
<evidence type="ECO:0000256" key="11">
    <source>
        <dbReference type="ARBA" id="ARBA00023219"/>
    </source>
</evidence>
<organism evidence="12">
    <name type="scientific">Bovine adenovirus 7</name>
    <name type="common">BAdV-7</name>
    <dbReference type="NCBI Taxonomy" id="10511"/>
    <lineage>
        <taxon>Viruses</taxon>
        <taxon>Varidnaviria</taxon>
        <taxon>Bamfordvirae</taxon>
        <taxon>Preplasmiviricota</taxon>
        <taxon>Polisuviricotina</taxon>
        <taxon>Pharingeaviricetes</taxon>
        <taxon>Rowavirales</taxon>
        <taxon>Adenoviridae</taxon>
        <taxon>Barthadenovirus</taxon>
        <taxon>Barthadenovirus bosseptimum</taxon>
        <taxon>Bovine adenovirus F</taxon>
    </lineage>
</organism>
<gene>
    <name evidence="12" type="primary">IVa2</name>
</gene>
<evidence type="ECO:0000256" key="4">
    <source>
        <dbReference type="ARBA" id="ARBA00022741"/>
    </source>
</evidence>
<dbReference type="EMBL" id="LC597488">
    <property type="protein sequence ID" value="BCO10920.1"/>
    <property type="molecule type" value="Genomic_DNA"/>
</dbReference>
<evidence type="ECO:0000256" key="2">
    <source>
        <dbReference type="ARBA" id="ARBA00022562"/>
    </source>
</evidence>
<keyword evidence="5" id="KW-0067">ATP-binding</keyword>
<sequence>MGKFIVDVINWKNAVVKIDPLICKDPFPELQEILDKCLYHAQLTSDLYNIAVDYQKLVNESHNLLKDGCIKTLNGGVQPFIVTVYGPTGSGKSQFIRNIISGKLIEPIPETIFFITPEKGTVPLEEKIAWEAQCAEGNCDVYGNALTKTFKPQFVCLAFKDAICDTNLNIENPENIFCKAAKEGSICIIIDECMNMLGASHSISSFFHALPSKIFARYPKCNGYTVLVVLHNMNPRHDRGNIKDLKIQSKCHVISPQLDTAQINRFIKNYSFGFPSQLISVLRDIVDHARLNSKYSWLIYNNVPITESFRWSYYSPSEQVKPIFMNLQSLCYNACMEIRKVFRKRSYTQHQYIKKINSNPFYFE</sequence>
<dbReference type="SUPFAM" id="SSF52540">
    <property type="entry name" value="P-loop containing nucleoside triphosphate hydrolases"/>
    <property type="match status" value="1"/>
</dbReference>
<evidence type="ECO:0000256" key="7">
    <source>
        <dbReference type="ARBA" id="ARBA00023015"/>
    </source>
</evidence>
<keyword evidence="3" id="KW-1188">Viral release from host cell</keyword>
<keyword evidence="7" id="KW-0805">Transcription regulation</keyword>
<name>A0A7R7FS24_ADEB7</name>
<dbReference type="Proteomes" id="UP000595620">
    <property type="component" value="Segment"/>
</dbReference>
<evidence type="ECO:0000313" key="12">
    <source>
        <dbReference type="EMBL" id="BCO10920.1"/>
    </source>
</evidence>
<accession>A0A8A2HET4</accession>
<keyword evidence="11" id="KW-0231">Viral genome packaging</keyword>
<dbReference type="GO" id="GO:0005524">
    <property type="term" value="F:ATP binding"/>
    <property type="evidence" value="ECO:0007669"/>
    <property type="project" value="UniProtKB-KW"/>
</dbReference>
<dbReference type="InterPro" id="IPR027417">
    <property type="entry name" value="P-loop_NTPase"/>
</dbReference>
<keyword evidence="2" id="KW-1048">Host nucleus</keyword>
<evidence type="ECO:0000256" key="6">
    <source>
        <dbReference type="ARBA" id="ARBA00022844"/>
    </source>
</evidence>
<evidence type="ECO:0000256" key="1">
    <source>
        <dbReference type="ARBA" id="ARBA00022553"/>
    </source>
</evidence>
<evidence type="ECO:0000256" key="8">
    <source>
        <dbReference type="ARBA" id="ARBA00023125"/>
    </source>
</evidence>
<keyword evidence="13" id="KW-1185">Reference proteome</keyword>
<evidence type="ECO:0000256" key="5">
    <source>
        <dbReference type="ARBA" id="ARBA00022840"/>
    </source>
</evidence>
<keyword evidence="4" id="KW-0547">Nucleotide-binding</keyword>
<keyword evidence="6" id="KW-0946">Virion</keyword>
<keyword evidence="8" id="KW-0238">DNA-binding</keyword>
<organismHost>
    <name type="scientific">Bos taurus</name>
    <name type="common">Bovine</name>
    <dbReference type="NCBI Taxonomy" id="9913"/>
</organismHost>
<keyword evidence="9" id="KW-0010">Activator</keyword>
<reference evidence="12" key="1">
    <citation type="submission" date="2020-12" db="EMBL/GenBank/DDBJ databases">
        <title>Complete genome sequence of bovine adenovirus type 7 strain Fukuroi.</title>
        <authorList>
            <person name="Kumagai A."/>
            <person name="Hatama S."/>
        </authorList>
    </citation>
    <scope>NUCLEOTIDE SEQUENCE [LARGE SCALE GENOMIC DNA]</scope>
    <source>
        <strain evidence="12">Fukuroi</strain>
    </source>
</reference>
<protein>
    <submittedName>
        <fullName evidence="12">IVa2 protein</fullName>
    </submittedName>
</protein>
<evidence type="ECO:0000313" key="13">
    <source>
        <dbReference type="Proteomes" id="UP000595620"/>
    </source>
</evidence>
<dbReference type="GO" id="GO:0019073">
    <property type="term" value="P:viral DNA genome packaging"/>
    <property type="evidence" value="ECO:0007669"/>
    <property type="project" value="InterPro"/>
</dbReference>
<evidence type="ECO:0000256" key="10">
    <source>
        <dbReference type="ARBA" id="ARBA00023163"/>
    </source>
</evidence>
<dbReference type="GO" id="GO:0003677">
    <property type="term" value="F:DNA binding"/>
    <property type="evidence" value="ECO:0007669"/>
    <property type="project" value="UniProtKB-KW"/>
</dbReference>
<keyword evidence="1" id="KW-0597">Phosphoprotein</keyword>